<dbReference type="Gene3D" id="3.40.720.10">
    <property type="entry name" value="Alkaline Phosphatase, subunit A"/>
    <property type="match status" value="2"/>
</dbReference>
<evidence type="ECO:0000256" key="1">
    <source>
        <dbReference type="ARBA" id="ARBA00022801"/>
    </source>
</evidence>
<dbReference type="SUPFAM" id="SSF53649">
    <property type="entry name" value="Alkaline phosphatase-like"/>
    <property type="match status" value="1"/>
</dbReference>
<gene>
    <name evidence="3" type="ORF">E6K75_03750</name>
</gene>
<dbReference type="AlphaFoldDB" id="A0A538T801"/>
<dbReference type="InterPro" id="IPR007312">
    <property type="entry name" value="Phosphoesterase"/>
</dbReference>
<organism evidence="3 4">
    <name type="scientific">Eiseniibacteriota bacterium</name>
    <dbReference type="NCBI Taxonomy" id="2212470"/>
    <lineage>
        <taxon>Bacteria</taxon>
        <taxon>Candidatus Eiseniibacteriota</taxon>
    </lineage>
</organism>
<dbReference type="PANTHER" id="PTHR31956:SF1">
    <property type="entry name" value="NON-SPECIFIC PHOSPHOLIPASE C1"/>
    <property type="match status" value="1"/>
</dbReference>
<feature type="region of interest" description="Disordered" evidence="2">
    <location>
        <begin position="39"/>
        <end position="59"/>
    </location>
</feature>
<keyword evidence="1" id="KW-0378">Hydrolase</keyword>
<dbReference type="GO" id="GO:0042578">
    <property type="term" value="F:phosphoric ester hydrolase activity"/>
    <property type="evidence" value="ECO:0007669"/>
    <property type="project" value="UniProtKB-ARBA"/>
</dbReference>
<dbReference type="EMBL" id="VBOV01000094">
    <property type="protein sequence ID" value="TMQ59749.1"/>
    <property type="molecule type" value="Genomic_DNA"/>
</dbReference>
<sequence length="337" mass="37480">MGKSLGNLIDHVVIVVKENHTFDNYFGTFPGAAGQNLKHAANPPPDDPDHKHQAWMKRDSDDTHKVQYVEGDIAPYFSLARQYTLCDHYFSEVAGPSTPNHLMLIAADAPVINNPHNHGRTGVNDPYDLKSLPSALEKAGMTWANFGGYAFQYIKELAAHPANHASDAFARQAAAGNLPAVSWLYAEGKPSLSEHPPQNVTLGAQWTARQVQALVDGGLWERTVIFITWDDWGGWFDHIVPPEMEKWDPAKAQRPADAFPEFQGQQFRYGSRVPCLVVSPYAKQGHVSKTQRSHISLVKFCEVLWGLSSINERLKNADDMMDCFDPSKGPLPPPKFI</sequence>
<accession>A0A538T801</accession>
<feature type="compositionally biased region" description="Basic and acidic residues" evidence="2">
    <location>
        <begin position="47"/>
        <end position="59"/>
    </location>
</feature>
<reference evidence="3 4" key="1">
    <citation type="journal article" date="2019" name="Nat. Microbiol.">
        <title>Mediterranean grassland soil C-N compound turnover is dependent on rainfall and depth, and is mediated by genomically divergent microorganisms.</title>
        <authorList>
            <person name="Diamond S."/>
            <person name="Andeer P.F."/>
            <person name="Li Z."/>
            <person name="Crits-Christoph A."/>
            <person name="Burstein D."/>
            <person name="Anantharaman K."/>
            <person name="Lane K.R."/>
            <person name="Thomas B.C."/>
            <person name="Pan C."/>
            <person name="Northen T.R."/>
            <person name="Banfield J.F."/>
        </authorList>
    </citation>
    <scope>NUCLEOTIDE SEQUENCE [LARGE SCALE GENOMIC DNA]</scope>
    <source>
        <strain evidence="3">WS_5</strain>
    </source>
</reference>
<dbReference type="Pfam" id="PF04185">
    <property type="entry name" value="Phosphoesterase"/>
    <property type="match status" value="2"/>
</dbReference>
<evidence type="ECO:0000313" key="4">
    <source>
        <dbReference type="Proteomes" id="UP000320913"/>
    </source>
</evidence>
<comment type="caution">
    <text evidence="3">The sequence shown here is derived from an EMBL/GenBank/DDBJ whole genome shotgun (WGS) entry which is preliminary data.</text>
</comment>
<evidence type="ECO:0000256" key="2">
    <source>
        <dbReference type="SAM" id="MobiDB-lite"/>
    </source>
</evidence>
<dbReference type="InterPro" id="IPR017850">
    <property type="entry name" value="Alkaline_phosphatase_core_sf"/>
</dbReference>
<evidence type="ECO:0000313" key="3">
    <source>
        <dbReference type="EMBL" id="TMQ59749.1"/>
    </source>
</evidence>
<proteinExistence type="predicted"/>
<protein>
    <recommendedName>
        <fullName evidence="5">Alkaline phosphatase family protein</fullName>
    </recommendedName>
</protein>
<evidence type="ECO:0008006" key="5">
    <source>
        <dbReference type="Google" id="ProtNLM"/>
    </source>
</evidence>
<name>A0A538T801_UNCEI</name>
<dbReference type="PANTHER" id="PTHR31956">
    <property type="entry name" value="NON-SPECIFIC PHOSPHOLIPASE C4-RELATED"/>
    <property type="match status" value="1"/>
</dbReference>
<dbReference type="Proteomes" id="UP000320913">
    <property type="component" value="Unassembled WGS sequence"/>
</dbReference>